<feature type="transmembrane region" description="Helical" evidence="8">
    <location>
        <begin position="79"/>
        <end position="96"/>
    </location>
</feature>
<sequence length="278" mass="28873">MSVLLFTIIVLLGAFVAGLVGSLTGLGGGVIIIPLLTLVLGVDIHYAIGASIISVIATSSGSAAAYVKEGITNIRIGMFLEIATTISAIIGAVITVFINPSYIAIIFGVILLFSAIMMVRKKVDHSDNDTSGKLAVFLKLNGSYPTDKGMQNYAVHNVAGGFFMMFVAGIISGLLGIGSGALKVIAMDNIMRIPFKVSTTTSNFMMGVTAAASAIVYLHRGQIDPGIAMPVALGVLTGATVGSKILVKTKTDKLKIIFAVVVAFLALQMIYNGLTGKL</sequence>
<dbReference type="AlphaFoldDB" id="A0A2D1UB15"/>
<dbReference type="InterPro" id="IPR052017">
    <property type="entry name" value="TSUP"/>
</dbReference>
<evidence type="ECO:0000256" key="7">
    <source>
        <dbReference type="ARBA" id="ARBA00023136"/>
    </source>
</evidence>
<dbReference type="PANTHER" id="PTHR30269:SF23">
    <property type="entry name" value="MEMBRANE TRANSPORTER PROTEIN YDHB-RELATED"/>
    <property type="match status" value="1"/>
</dbReference>
<comment type="subcellular location">
    <subcellularLocation>
        <location evidence="1 8">Cell membrane</location>
        <topology evidence="1 8">Multi-pass membrane protein</topology>
    </subcellularLocation>
</comment>
<protein>
    <recommendedName>
        <fullName evidence="8">Probable membrane transporter protein</fullName>
    </recommendedName>
</protein>
<accession>A0A2D1UB15</accession>
<dbReference type="RefSeq" id="WP_099440698.1">
    <property type="nucleotide sequence ID" value="NZ_CP024091.1"/>
</dbReference>
<evidence type="ECO:0000256" key="3">
    <source>
        <dbReference type="ARBA" id="ARBA00022448"/>
    </source>
</evidence>
<dbReference type="Proteomes" id="UP000223749">
    <property type="component" value="Chromosome"/>
</dbReference>
<dbReference type="Pfam" id="PF01925">
    <property type="entry name" value="TauE"/>
    <property type="match status" value="1"/>
</dbReference>
<evidence type="ECO:0000256" key="4">
    <source>
        <dbReference type="ARBA" id="ARBA00022475"/>
    </source>
</evidence>
<dbReference type="KEGG" id="pgs:CPT03_21230"/>
<evidence type="ECO:0000256" key="1">
    <source>
        <dbReference type="ARBA" id="ARBA00004651"/>
    </source>
</evidence>
<evidence type="ECO:0000313" key="9">
    <source>
        <dbReference type="EMBL" id="ATP58807.1"/>
    </source>
</evidence>
<evidence type="ECO:0000313" key="10">
    <source>
        <dbReference type="Proteomes" id="UP000223749"/>
    </source>
</evidence>
<dbReference type="PANTHER" id="PTHR30269">
    <property type="entry name" value="TRANSMEMBRANE PROTEIN YFCA"/>
    <property type="match status" value="1"/>
</dbReference>
<evidence type="ECO:0000256" key="2">
    <source>
        <dbReference type="ARBA" id="ARBA00009142"/>
    </source>
</evidence>
<gene>
    <name evidence="9" type="ORF">CPT03_21230</name>
</gene>
<organism evidence="9 10">
    <name type="scientific">Pedobacter ginsengisoli</name>
    <dbReference type="NCBI Taxonomy" id="363852"/>
    <lineage>
        <taxon>Bacteria</taxon>
        <taxon>Pseudomonadati</taxon>
        <taxon>Bacteroidota</taxon>
        <taxon>Sphingobacteriia</taxon>
        <taxon>Sphingobacteriales</taxon>
        <taxon>Sphingobacteriaceae</taxon>
        <taxon>Pedobacter</taxon>
    </lineage>
</organism>
<feature type="transmembrane region" description="Helical" evidence="8">
    <location>
        <begin position="102"/>
        <end position="119"/>
    </location>
</feature>
<evidence type="ECO:0000256" key="6">
    <source>
        <dbReference type="ARBA" id="ARBA00022989"/>
    </source>
</evidence>
<feature type="transmembrane region" description="Helical" evidence="8">
    <location>
        <begin position="158"/>
        <end position="182"/>
    </location>
</feature>
<keyword evidence="6 8" id="KW-1133">Transmembrane helix</keyword>
<reference evidence="9 10" key="1">
    <citation type="submission" date="2017-10" db="EMBL/GenBank/DDBJ databases">
        <title>Whole genome of Pedobacter ginsengisoli T01R-27 isolated from tomato rhizosphere.</title>
        <authorList>
            <person name="Weon H.-Y."/>
            <person name="Lee S.A."/>
            <person name="Sang M.K."/>
            <person name="Song J."/>
        </authorList>
    </citation>
    <scope>NUCLEOTIDE SEQUENCE [LARGE SCALE GENOMIC DNA]</scope>
    <source>
        <strain evidence="9 10">T01R-27</strain>
    </source>
</reference>
<name>A0A2D1UB15_9SPHI</name>
<dbReference type="OrthoDB" id="9777163at2"/>
<feature type="transmembrane region" description="Helical" evidence="8">
    <location>
        <begin position="254"/>
        <end position="271"/>
    </location>
</feature>
<feature type="transmembrane region" description="Helical" evidence="8">
    <location>
        <begin position="227"/>
        <end position="247"/>
    </location>
</feature>
<evidence type="ECO:0000256" key="5">
    <source>
        <dbReference type="ARBA" id="ARBA00022692"/>
    </source>
</evidence>
<comment type="similarity">
    <text evidence="2 8">Belongs to the 4-toluene sulfonate uptake permease (TSUP) (TC 2.A.102) family.</text>
</comment>
<dbReference type="EMBL" id="CP024091">
    <property type="protein sequence ID" value="ATP58807.1"/>
    <property type="molecule type" value="Genomic_DNA"/>
</dbReference>
<keyword evidence="5 8" id="KW-0812">Transmembrane</keyword>
<keyword evidence="4 8" id="KW-1003">Cell membrane</keyword>
<dbReference type="InterPro" id="IPR002781">
    <property type="entry name" value="TM_pro_TauE-like"/>
</dbReference>
<keyword evidence="7 8" id="KW-0472">Membrane</keyword>
<dbReference type="GO" id="GO:0005886">
    <property type="term" value="C:plasma membrane"/>
    <property type="evidence" value="ECO:0007669"/>
    <property type="project" value="UniProtKB-SubCell"/>
</dbReference>
<keyword evidence="3" id="KW-0813">Transport</keyword>
<evidence type="ECO:0000256" key="8">
    <source>
        <dbReference type="RuleBase" id="RU363041"/>
    </source>
</evidence>
<proteinExistence type="inferred from homology"/>
<keyword evidence="10" id="KW-1185">Reference proteome</keyword>
<feature type="transmembrane region" description="Helical" evidence="8">
    <location>
        <begin position="46"/>
        <end position="67"/>
    </location>
</feature>